<gene>
    <name evidence="1" type="ORF">OKA_03030</name>
</gene>
<comment type="caution">
    <text evidence="1">The sequence shown here is derived from an EMBL/GenBank/DDBJ whole genome shotgun (WGS) entry which is preliminary data.</text>
</comment>
<dbReference type="InterPro" id="IPR025506">
    <property type="entry name" value="Abi_alpha"/>
</dbReference>
<dbReference type="Pfam" id="PF14337">
    <property type="entry name" value="Abi_alpha"/>
    <property type="match status" value="1"/>
</dbReference>
<reference evidence="1 2" key="1">
    <citation type="submission" date="2012-12" db="EMBL/GenBank/DDBJ databases">
        <title>The Genome Sequence of Enterococcus faecium E2039.</title>
        <authorList>
            <consortium name="The Broad Institute Genome Sequencing Platform"/>
            <consortium name="The Broad Institute Genome Sequencing Center for Infectious Disease"/>
            <person name="Earl A.M."/>
            <person name="Gilmore M.S."/>
            <person name="van Schaik W."/>
            <person name="Lebreton F."/>
            <person name="Willems R.J."/>
            <person name="Walker B."/>
            <person name="Young S.K."/>
            <person name="Zeng Q."/>
            <person name="Gargeya S."/>
            <person name="Fitzgerald M."/>
            <person name="Haas B."/>
            <person name="Abouelleil A."/>
            <person name="Alvarado L."/>
            <person name="Arachchi H.M."/>
            <person name="Berlin A.M."/>
            <person name="Chapman S.B."/>
            <person name="Dewar J."/>
            <person name="Goldberg J."/>
            <person name="Griggs A."/>
            <person name="Gujja S."/>
            <person name="Hansen M."/>
            <person name="Howarth C."/>
            <person name="Imamovic A."/>
            <person name="Larimer J."/>
            <person name="McCowan C."/>
            <person name="Murphy C."/>
            <person name="Neiman D."/>
            <person name="Pearson M."/>
            <person name="Priest M."/>
            <person name="Roberts A."/>
            <person name="Saif S."/>
            <person name="Shea T."/>
            <person name="Sisk P."/>
            <person name="Sykes S."/>
            <person name="Wortman J."/>
            <person name="Nusbaum C."/>
            <person name="Birren B."/>
        </authorList>
    </citation>
    <scope>NUCLEOTIDE SEQUENCE [LARGE SCALE GENOMIC DNA]</scope>
    <source>
        <strain evidence="1 2">E2039</strain>
    </source>
</reference>
<proteinExistence type="predicted"/>
<dbReference type="Proteomes" id="UP000010504">
    <property type="component" value="Unassembled WGS sequence"/>
</dbReference>
<evidence type="ECO:0000313" key="1">
    <source>
        <dbReference type="EMBL" id="ELB41844.1"/>
    </source>
</evidence>
<dbReference type="EMBL" id="AHXS01000003">
    <property type="protein sequence ID" value="ELB41844.1"/>
    <property type="molecule type" value="Genomic_DNA"/>
</dbReference>
<sequence>MDPSSFFPILSGMLGGAASAGVFKGPIQTLEDWWYVNFGHATNERAEMLRAKQSANIEAYKNQLLKEASSINPKNLKEPELKILGPALEASKYYIDDESLREMFAKLIASSMDKTKKFTVHSSFVEIIKQMEPLDAENLLAIHLNEDIYEIAKLNIMFETGGYKEYQSPLFLGNKNQKNQKLQASSLANLNRLGLVEITFSEWKNNKKVYDIFKDTLEYSDCLKEIENNNNQVNSILQKTDIPEMIKQQYQNMIMSEPKIAHGLVKMTPFGKNFCATCL</sequence>
<protein>
    <recommendedName>
        <fullName evidence="3">DUF4393 domain-containing protein</fullName>
    </recommendedName>
</protein>
<name>A0A829ADB6_ENTFC</name>
<dbReference type="AlphaFoldDB" id="A0A829ADB6"/>
<accession>A0A829ADB6</accession>
<dbReference type="RefSeq" id="WP_002342504.1">
    <property type="nucleotide sequence ID" value="NZ_KB029912.1"/>
</dbReference>
<organism evidence="1 2">
    <name type="scientific">Enterococcus faecium EnGen0026</name>
    <dbReference type="NCBI Taxonomy" id="1138917"/>
    <lineage>
        <taxon>Bacteria</taxon>
        <taxon>Bacillati</taxon>
        <taxon>Bacillota</taxon>
        <taxon>Bacilli</taxon>
        <taxon>Lactobacillales</taxon>
        <taxon>Enterococcaceae</taxon>
        <taxon>Enterococcus</taxon>
    </lineage>
</organism>
<evidence type="ECO:0000313" key="2">
    <source>
        <dbReference type="Proteomes" id="UP000010504"/>
    </source>
</evidence>
<dbReference type="Gene3D" id="3.30.110.190">
    <property type="match status" value="1"/>
</dbReference>
<evidence type="ECO:0008006" key="3">
    <source>
        <dbReference type="Google" id="ProtNLM"/>
    </source>
</evidence>